<dbReference type="InterPro" id="IPR031325">
    <property type="entry name" value="RHS_repeat"/>
</dbReference>
<feature type="domain" description="Teneurin-like YD-shell" evidence="3">
    <location>
        <begin position="813"/>
        <end position="972"/>
    </location>
</feature>
<dbReference type="Pfam" id="PF05593">
    <property type="entry name" value="RHS_repeat"/>
    <property type="match status" value="1"/>
</dbReference>
<dbReference type="Pfam" id="PF25023">
    <property type="entry name" value="TEN_YD-shell"/>
    <property type="match status" value="4"/>
</dbReference>
<dbReference type="SUPFAM" id="SSF63829">
    <property type="entry name" value="Calcium-dependent phosphotriesterase"/>
    <property type="match status" value="1"/>
</dbReference>
<evidence type="ECO:0000259" key="2">
    <source>
        <dbReference type="Pfam" id="PF20148"/>
    </source>
</evidence>
<feature type="domain" description="Teneurin-like YD-shell" evidence="3">
    <location>
        <begin position="615"/>
        <end position="772"/>
    </location>
</feature>
<dbReference type="EMBL" id="FMWK01000021">
    <property type="protein sequence ID" value="SCZ81457.1"/>
    <property type="molecule type" value="Genomic_DNA"/>
</dbReference>
<dbReference type="Pfam" id="PF20148">
    <property type="entry name" value="DUF6531"/>
    <property type="match status" value="1"/>
</dbReference>
<dbReference type="InterPro" id="IPR045351">
    <property type="entry name" value="DUF6531"/>
</dbReference>
<feature type="domain" description="DUF6531" evidence="2">
    <location>
        <begin position="37"/>
        <end position="110"/>
    </location>
</feature>
<gene>
    <name evidence="4" type="ORF">SAMN02910350_02831</name>
</gene>
<sequence length="1607" mass="178837">PLNHLSGAALEEYLKYVEDMHAYLKGKKERCEVYKYDPVNMCNGNYINEHTDITLGGRCVLEFKRFYNSIANELKDLGWGWTHNFEVRIYDIQGADKIRIAYADGSEGTFKKEKNFYVEEHGEPGILEKLEDGMGYIIRQDDGSYEKFDGSGLLVALGDIDGDHTVVYYELLEDRGRRLKSVETKNGNALLFTYYDEGDNAGLISKVTDHTGRSVCYTYDEKMQLTEITELDGAVRKFTYTEDGKIKDVINPKGIVAITNEYDKQHRTVKQSFPDNSVMTYEYDDINKTTIATEQNGNKVVYTHDDLERHTGTEYYDGTEYYTYNTRNQKTSFTDKRGNTTRFAYDNKGHLTKIVDALGNKTFVTYRADGKPMAVKGPKGEEYKYSYNLEGKLFELRNPLDETNRFYYKDGNLYKTRNANGGVTLFDYDEKGNVNTITDPDGVVTEYAYDELNRVVETTTADGAVTTYEYDKADRIIKTTDALGNTREYTYDEMGKVTSVKEADGTVKNFEMNVMGRVSKVVDEAGFVTEITYNVMGKQEAVLLPNGGTIKYEYDPLMRLTKVTDPEGRTSGYEYDKNGNVTAEYLGDIRVRSLEYDELNRVTKETDALGHEKTYAYDENGNVIEATDTLGNKFTRDYDLLGRVISETDALGNKTSYTYTKLGNIESVTDPAGRVRKYEYTDGGKLKAIYFCGRLEQSLDYDTVGRIVKRSFADGYEISYSYDVFSRVSMVEGSDGRTVSYEYDAMGRATKVADGRSTTLYTYTATGRFKSVLDALGNETAYTYDALDNLKSVHRAEGRVEDDKMPVVGEDGHVTLYSYDLSGQLTKITDALGQEETYEYDQYGRLMTKTDRDNFATSYSYNNLGAITKVGYGDGRSVEFAYNELNQLNEINDWLGKTTLENDILGRLTKVTDYKNRTVGYEYNAIGEKTKLVYPDGRVAAYTYDAEGKLSGISGNGEETTYSYDELGRLSLKLLPNGVSTEYSYLPGGNLESMTSYDNKGELDKYFYTYDNAGLISGINRSRRDLEKVSGQYKYSYDAIGRLTQTTHDGMVKSAYEYDAFGNRTLLAESETRTSYTYDVLDRLVQAKELNNSQAVVKTYDYDKRGNQTKEYVDGLLQKTFTFDATNMLSKVVDSNKGEVENKYNGLGFRVASTRPEEKIEYLCDLSRDYYNLLERTVNGETESFVYDNNVVSMSKSGNNYYYLQDELGSPMYMTGTDGIAVSSYAFDDFGRNVDPFTGKIKDHKHGYTTDGNIIQPFAFTGYQEDEVSGLKFAQARFYSAENGRFVGEDQIGGYTEKPDTINHFVYCWNNPKNLIDKNGKFPQILIGAAVGGLIGAGVDAISQGVAIAKGEQDSFNWGELAGATVEGAVVGAVASTGVGAGLAGAMLAGGVGAAAGNATTQLINTGSVDGGQLALATGVGVLGGAAGYGIGKAISKVSSKVMPKIANKIDDFVTKRRVARGGASVNTVSPKQCRLEMDLQFFAEKSGGCPYDGGAESKFREVFDLADNYKLSDETFNNHILDRHGPNSVYGNKSHFNANFDIREGINSTLTGDNFTLGPNTAGRDGYIFEQTFTNSIGTSSNGKSLNTLKVVMDGSGNVITAFPKK</sequence>
<dbReference type="InterPro" id="IPR006530">
    <property type="entry name" value="YD"/>
</dbReference>
<dbReference type="NCBIfam" id="TIGR01643">
    <property type="entry name" value="YD_repeat_2x"/>
    <property type="match status" value="11"/>
</dbReference>
<protein>
    <submittedName>
        <fullName evidence="4">RHS repeat-associated core domain-containing protein</fullName>
    </submittedName>
</protein>
<dbReference type="RefSeq" id="WP_090164276.1">
    <property type="nucleotide sequence ID" value="NZ_FMWK01000021.1"/>
</dbReference>
<accession>A0A1G5S5P1</accession>
<dbReference type="PANTHER" id="PTHR32305:SF15">
    <property type="entry name" value="PROTEIN RHSA-RELATED"/>
    <property type="match status" value="1"/>
</dbReference>
<evidence type="ECO:0000313" key="4">
    <source>
        <dbReference type="EMBL" id="SCZ81457.1"/>
    </source>
</evidence>
<feature type="domain" description="Teneurin-like YD-shell" evidence="3">
    <location>
        <begin position="1009"/>
        <end position="1308"/>
    </location>
</feature>
<keyword evidence="1" id="KW-0677">Repeat</keyword>
<dbReference type="InterPro" id="IPR050708">
    <property type="entry name" value="T6SS_VgrG/RHS"/>
</dbReference>
<dbReference type="PANTHER" id="PTHR32305">
    <property type="match status" value="1"/>
</dbReference>
<evidence type="ECO:0000313" key="5">
    <source>
        <dbReference type="Proteomes" id="UP000199428"/>
    </source>
</evidence>
<dbReference type="SUPFAM" id="SSF82171">
    <property type="entry name" value="DPP6 N-terminal domain-like"/>
    <property type="match status" value="1"/>
</dbReference>
<name>A0A1G5S5P1_PSEXY</name>
<organism evidence="4 5">
    <name type="scientific">Pseudobutyrivibrio xylanivorans</name>
    <dbReference type="NCBI Taxonomy" id="185007"/>
    <lineage>
        <taxon>Bacteria</taxon>
        <taxon>Bacillati</taxon>
        <taxon>Bacillota</taxon>
        <taxon>Clostridia</taxon>
        <taxon>Lachnospirales</taxon>
        <taxon>Lachnospiraceae</taxon>
        <taxon>Pseudobutyrivibrio</taxon>
    </lineage>
</organism>
<dbReference type="Proteomes" id="UP000199428">
    <property type="component" value="Unassembled WGS sequence"/>
</dbReference>
<reference evidence="4 5" key="1">
    <citation type="submission" date="2016-10" db="EMBL/GenBank/DDBJ databases">
        <authorList>
            <person name="de Groot N.N."/>
        </authorList>
    </citation>
    <scope>NUCLEOTIDE SEQUENCE [LARGE SCALE GENOMIC DNA]</scope>
    <source>
        <strain evidence="4 5">DSM 10317</strain>
    </source>
</reference>
<feature type="domain" description="Teneurin-like YD-shell" evidence="3">
    <location>
        <begin position="274"/>
        <end position="479"/>
    </location>
</feature>
<evidence type="ECO:0000259" key="3">
    <source>
        <dbReference type="Pfam" id="PF25023"/>
    </source>
</evidence>
<dbReference type="NCBIfam" id="TIGR03696">
    <property type="entry name" value="Rhs_assc_core"/>
    <property type="match status" value="1"/>
</dbReference>
<proteinExistence type="predicted"/>
<dbReference type="InterPro" id="IPR022385">
    <property type="entry name" value="Rhs_assc_core"/>
</dbReference>
<feature type="non-terminal residue" evidence="4">
    <location>
        <position position="1"/>
    </location>
</feature>
<dbReference type="Gene3D" id="2.180.10.10">
    <property type="entry name" value="RHS repeat-associated core"/>
    <property type="match status" value="6"/>
</dbReference>
<dbReference type="InterPro" id="IPR056823">
    <property type="entry name" value="TEN-like_YD-shell"/>
</dbReference>
<evidence type="ECO:0000256" key="1">
    <source>
        <dbReference type="ARBA" id="ARBA00022737"/>
    </source>
</evidence>